<dbReference type="AlphaFoldDB" id="J3PHP8"/>
<dbReference type="RefSeq" id="XP_009229195.1">
    <property type="nucleotide sequence ID" value="XM_009230931.1"/>
</dbReference>
<dbReference type="GeneID" id="20353487"/>
<organism evidence="2">
    <name type="scientific">Gaeumannomyces tritici (strain R3-111a-1)</name>
    <name type="common">Wheat and barley take-all root rot fungus</name>
    <name type="synonym">Gaeumannomyces graminis var. tritici</name>
    <dbReference type="NCBI Taxonomy" id="644352"/>
    <lineage>
        <taxon>Eukaryota</taxon>
        <taxon>Fungi</taxon>
        <taxon>Dikarya</taxon>
        <taxon>Ascomycota</taxon>
        <taxon>Pezizomycotina</taxon>
        <taxon>Sordariomycetes</taxon>
        <taxon>Sordariomycetidae</taxon>
        <taxon>Magnaporthales</taxon>
        <taxon>Magnaporthaceae</taxon>
        <taxon>Gaeumannomyces</taxon>
    </lineage>
</organism>
<reference evidence="4" key="1">
    <citation type="submission" date="2010-07" db="EMBL/GenBank/DDBJ databases">
        <title>The genome sequence of Gaeumannomyces graminis var. tritici strain R3-111a-1.</title>
        <authorList>
            <consortium name="The Broad Institute Genome Sequencing Platform"/>
            <person name="Ma L.-J."/>
            <person name="Dead R."/>
            <person name="Young S."/>
            <person name="Zeng Q."/>
            <person name="Koehrsen M."/>
            <person name="Alvarado L."/>
            <person name="Berlin A."/>
            <person name="Chapman S.B."/>
            <person name="Chen Z."/>
            <person name="Freedman E."/>
            <person name="Gellesch M."/>
            <person name="Goldberg J."/>
            <person name="Griggs A."/>
            <person name="Gujja S."/>
            <person name="Heilman E.R."/>
            <person name="Heiman D."/>
            <person name="Hepburn T."/>
            <person name="Howarth C."/>
            <person name="Jen D."/>
            <person name="Larson L."/>
            <person name="Mehta T."/>
            <person name="Neiman D."/>
            <person name="Pearson M."/>
            <person name="Roberts A."/>
            <person name="Saif S."/>
            <person name="Shea T."/>
            <person name="Shenoy N."/>
            <person name="Sisk P."/>
            <person name="Stolte C."/>
            <person name="Sykes S."/>
            <person name="Walk T."/>
            <person name="White J."/>
            <person name="Yandava C."/>
            <person name="Haas B."/>
            <person name="Nusbaum C."/>
            <person name="Birren B."/>
        </authorList>
    </citation>
    <scope>NUCLEOTIDE SEQUENCE [LARGE SCALE GENOMIC DNA]</scope>
    <source>
        <strain evidence="4">R3-111a-1</strain>
    </source>
</reference>
<feature type="compositionally biased region" description="Low complexity" evidence="1">
    <location>
        <begin position="1"/>
        <end position="22"/>
    </location>
</feature>
<name>J3PHP8_GAET3</name>
<reference evidence="2" key="2">
    <citation type="submission" date="2010-07" db="EMBL/GenBank/DDBJ databases">
        <authorList>
            <consortium name="The Broad Institute Genome Sequencing Platform"/>
            <consortium name="Broad Institute Genome Sequencing Center for Infectious Disease"/>
            <person name="Ma L.-J."/>
            <person name="Dead R."/>
            <person name="Young S."/>
            <person name="Zeng Q."/>
            <person name="Koehrsen M."/>
            <person name="Alvarado L."/>
            <person name="Berlin A."/>
            <person name="Chapman S.B."/>
            <person name="Chen Z."/>
            <person name="Freedman E."/>
            <person name="Gellesch M."/>
            <person name="Goldberg J."/>
            <person name="Griggs A."/>
            <person name="Gujja S."/>
            <person name="Heilman E.R."/>
            <person name="Heiman D."/>
            <person name="Hepburn T."/>
            <person name="Howarth C."/>
            <person name="Jen D."/>
            <person name="Larson L."/>
            <person name="Mehta T."/>
            <person name="Neiman D."/>
            <person name="Pearson M."/>
            <person name="Roberts A."/>
            <person name="Saif S."/>
            <person name="Shea T."/>
            <person name="Shenoy N."/>
            <person name="Sisk P."/>
            <person name="Stolte C."/>
            <person name="Sykes S."/>
            <person name="Walk T."/>
            <person name="White J."/>
            <person name="Yandava C."/>
            <person name="Haas B."/>
            <person name="Nusbaum C."/>
            <person name="Birren B."/>
        </authorList>
    </citation>
    <scope>NUCLEOTIDE SEQUENCE</scope>
    <source>
        <strain evidence="2">R3-111a-1</strain>
    </source>
</reference>
<sequence>MWWCSDSSDSSSLDTSSIASSSQQYHHPHYPLPSTERLLTPRPGCPYYVIQDLPSPEEAAADVDLDTVLLMLDEGSAEARVFADLVLEGPGRAAFARRLDYMREHAHHRVGQSRPSHSAMTEGSRRYLLRLRSPEGEVAAALRERPDGRGRGAGDEERERIVTRKYPRLVAYHRAHGIMQFYRKFAHEVEEVEQLRTFR</sequence>
<protein>
    <submittedName>
        <fullName evidence="2 3">Uncharacterized protein</fullName>
    </submittedName>
</protein>
<dbReference type="EMBL" id="GL385404">
    <property type="protein sequence ID" value="EJT69410.1"/>
    <property type="molecule type" value="Genomic_DNA"/>
</dbReference>
<keyword evidence="4" id="KW-1185">Reference proteome</keyword>
<proteinExistence type="predicted"/>
<evidence type="ECO:0000256" key="1">
    <source>
        <dbReference type="SAM" id="MobiDB-lite"/>
    </source>
</evidence>
<dbReference type="HOGENOM" id="CLU_1372283_0_0_1"/>
<evidence type="ECO:0000313" key="3">
    <source>
        <dbReference type="EnsemblFungi" id="EJT69410"/>
    </source>
</evidence>
<gene>
    <name evidence="3" type="primary">20353487</name>
    <name evidence="2" type="ORF">GGTG_13029</name>
</gene>
<dbReference type="Proteomes" id="UP000006039">
    <property type="component" value="Unassembled WGS sequence"/>
</dbReference>
<dbReference type="EnsemblFungi" id="EJT69410">
    <property type="protein sequence ID" value="EJT69410"/>
    <property type="gene ID" value="GGTG_13029"/>
</dbReference>
<evidence type="ECO:0000313" key="4">
    <source>
        <dbReference type="Proteomes" id="UP000006039"/>
    </source>
</evidence>
<reference evidence="3" key="4">
    <citation type="journal article" date="2015" name="G3 (Bethesda)">
        <title>Genome sequences of three phytopathogenic species of the Magnaporthaceae family of fungi.</title>
        <authorList>
            <person name="Okagaki L.H."/>
            <person name="Nunes C.C."/>
            <person name="Sailsbery J."/>
            <person name="Clay B."/>
            <person name="Brown D."/>
            <person name="John T."/>
            <person name="Oh Y."/>
            <person name="Young N."/>
            <person name="Fitzgerald M."/>
            <person name="Haas B.J."/>
            <person name="Zeng Q."/>
            <person name="Young S."/>
            <person name="Adiconis X."/>
            <person name="Fan L."/>
            <person name="Levin J.Z."/>
            <person name="Mitchell T.K."/>
            <person name="Okubara P.A."/>
            <person name="Farman M.L."/>
            <person name="Kohn L.M."/>
            <person name="Birren B."/>
            <person name="Ma L.-J."/>
            <person name="Dean R.A."/>
        </authorList>
    </citation>
    <scope>NUCLEOTIDE SEQUENCE</scope>
    <source>
        <strain evidence="3">R3-111a-1</strain>
    </source>
</reference>
<evidence type="ECO:0000313" key="2">
    <source>
        <dbReference type="EMBL" id="EJT69410.1"/>
    </source>
</evidence>
<dbReference type="VEuPathDB" id="FungiDB:GGTG_13029"/>
<reference evidence="3" key="5">
    <citation type="submission" date="2018-04" db="UniProtKB">
        <authorList>
            <consortium name="EnsemblFungi"/>
        </authorList>
    </citation>
    <scope>IDENTIFICATION</scope>
    <source>
        <strain evidence="3">R3-111a-1</strain>
    </source>
</reference>
<accession>J3PHP8</accession>
<feature type="region of interest" description="Disordered" evidence="1">
    <location>
        <begin position="1"/>
        <end position="36"/>
    </location>
</feature>
<reference evidence="2" key="3">
    <citation type="submission" date="2010-09" db="EMBL/GenBank/DDBJ databases">
        <title>Annotation of Gaeumannomyces graminis var. tritici R3-111a-1.</title>
        <authorList>
            <consortium name="The Broad Institute Genome Sequencing Platform"/>
            <person name="Ma L.-J."/>
            <person name="Dead R."/>
            <person name="Young S.K."/>
            <person name="Zeng Q."/>
            <person name="Gargeya S."/>
            <person name="Fitzgerald M."/>
            <person name="Haas B."/>
            <person name="Abouelleil A."/>
            <person name="Alvarado L."/>
            <person name="Arachchi H.M."/>
            <person name="Berlin A."/>
            <person name="Brown A."/>
            <person name="Chapman S.B."/>
            <person name="Chen Z."/>
            <person name="Dunbar C."/>
            <person name="Freedman E."/>
            <person name="Gearin G."/>
            <person name="Gellesch M."/>
            <person name="Goldberg J."/>
            <person name="Griggs A."/>
            <person name="Gujja S."/>
            <person name="Heiman D."/>
            <person name="Howarth C."/>
            <person name="Larson L."/>
            <person name="Lui A."/>
            <person name="MacDonald P.J.P."/>
            <person name="Mehta T."/>
            <person name="Montmayeur A."/>
            <person name="Murphy C."/>
            <person name="Neiman D."/>
            <person name="Pearson M."/>
            <person name="Priest M."/>
            <person name="Roberts A."/>
            <person name="Saif S."/>
            <person name="Shea T."/>
            <person name="Shenoy N."/>
            <person name="Sisk P."/>
            <person name="Stolte C."/>
            <person name="Sykes S."/>
            <person name="Yandava C."/>
            <person name="Wortman J."/>
            <person name="Nusbaum C."/>
            <person name="Birren B."/>
        </authorList>
    </citation>
    <scope>NUCLEOTIDE SEQUENCE</scope>
    <source>
        <strain evidence="2">R3-111a-1</strain>
    </source>
</reference>